<evidence type="ECO:0000313" key="2">
    <source>
        <dbReference type="Proteomes" id="UP001371305"/>
    </source>
</evidence>
<organism evidence="1 2">
    <name type="scientific">Luteolibacter soli</name>
    <dbReference type="NCBI Taxonomy" id="3135280"/>
    <lineage>
        <taxon>Bacteria</taxon>
        <taxon>Pseudomonadati</taxon>
        <taxon>Verrucomicrobiota</taxon>
        <taxon>Verrucomicrobiia</taxon>
        <taxon>Verrucomicrobiales</taxon>
        <taxon>Verrucomicrobiaceae</taxon>
        <taxon>Luteolibacter</taxon>
    </lineage>
</organism>
<comment type="caution">
    <text evidence="1">The sequence shown here is derived from an EMBL/GenBank/DDBJ whole genome shotgun (WGS) entry which is preliminary data.</text>
</comment>
<gene>
    <name evidence="1" type="ORF">WKV53_04315</name>
</gene>
<dbReference type="PROSITE" id="PS51257">
    <property type="entry name" value="PROKAR_LIPOPROTEIN"/>
    <property type="match status" value="1"/>
</dbReference>
<accession>A0ABU9ASB4</accession>
<name>A0ABU9ASB4_9BACT</name>
<protein>
    <submittedName>
        <fullName evidence="1">Uncharacterized protein</fullName>
    </submittedName>
</protein>
<dbReference type="Proteomes" id="UP001371305">
    <property type="component" value="Unassembled WGS sequence"/>
</dbReference>
<dbReference type="RefSeq" id="WP_341403120.1">
    <property type="nucleotide sequence ID" value="NZ_JBBUKT010000001.1"/>
</dbReference>
<dbReference type="EMBL" id="JBBUKT010000001">
    <property type="protein sequence ID" value="MEK7949702.1"/>
    <property type="molecule type" value="Genomic_DNA"/>
</dbReference>
<proteinExistence type="predicted"/>
<keyword evidence="2" id="KW-1185">Reference proteome</keyword>
<sequence>MKKLLLLPLACLAASCGPSKPSHGQTAQQVYDPNQQTFSEAQGEASPDDVARFLAGRPVEHGAALSRLQQTAEYKEHALQMGRNWRVFAQGRTGNQRDWSSANVRPLTGDPKVLLYPFGGPDLLHAAALFPNASNYVLIGLEPAGNLPSLENQDASAVLGSLNRLGRAMDTQLKHGYFITKDMRGDLAGGPMPGVTPILLATLSLMDANVQSVQSINAGGRNGVEIRYRLPGGGNRSAIYVSGDLSNGGFNSSYKSWLSSYGGGVAYFKAASYLMHDSGFSGIRDWVLGNCHAVVEDDSGIPYRNFDANKWNIHLFGNYEAPIELFAKHMQPDLKAAYDATGGGPAVPFGSGYQIRDYNANLLVAVKK</sequence>
<reference evidence="1 2" key="1">
    <citation type="submission" date="2024-04" db="EMBL/GenBank/DDBJ databases">
        <title>Luteolibacter sp. isolated from soil.</title>
        <authorList>
            <person name="An J."/>
        </authorList>
    </citation>
    <scope>NUCLEOTIDE SEQUENCE [LARGE SCALE GENOMIC DNA]</scope>
    <source>
        <strain evidence="1 2">Y139</strain>
    </source>
</reference>
<evidence type="ECO:0000313" key="1">
    <source>
        <dbReference type="EMBL" id="MEK7949702.1"/>
    </source>
</evidence>